<dbReference type="SUPFAM" id="SSF53335">
    <property type="entry name" value="S-adenosyl-L-methionine-dependent methyltransferases"/>
    <property type="match status" value="1"/>
</dbReference>
<dbReference type="PANTHER" id="PTHR11558:SF11">
    <property type="entry name" value="SPERMIDINE SYNTHASE"/>
    <property type="match status" value="1"/>
</dbReference>
<dbReference type="RefSeq" id="WP_181050341.1">
    <property type="nucleotide sequence ID" value="NZ_JACDXJ010000001.1"/>
</dbReference>
<evidence type="ECO:0000256" key="4">
    <source>
        <dbReference type="ARBA" id="ARBA00023115"/>
    </source>
</evidence>
<feature type="binding site" evidence="5">
    <location>
        <position position="30"/>
    </location>
    <ligand>
        <name>S-methyl-5'-thioadenosine</name>
        <dbReference type="ChEBI" id="CHEBI:17509"/>
    </ligand>
</feature>
<keyword evidence="4 5" id="KW-0620">Polyamine biosynthesis</keyword>
<dbReference type="HAMAP" id="MF_00198">
    <property type="entry name" value="Spermidine_synth"/>
    <property type="match status" value="1"/>
</dbReference>
<dbReference type="UniPathway" id="UPA00248">
    <property type="reaction ID" value="UER00314"/>
</dbReference>
<feature type="active site" description="Proton acceptor" evidence="5 6">
    <location>
        <position position="154"/>
    </location>
</feature>
<sequence length="294" mass="32312">MKWFQEKLYGHHKQMLSMSAVLYHWRTEFQDVLIFENPVFGKVLVLDGIVQLTERDNHIYHEMIAHVPLMAHGSARDVLIIGGGDGGTLKEVLKHPVDRATLVEIDGEVIDLSRRFLPDVSGGAFDDPRTTVLVMDGTRYIAETATQFDVIVIDSTDPLGPGEKLFTPAFYRACRSRLRPGGVIAVQSGAPFFQPMELDQVCGRLAASFAGVRPYLAPVPTYAGGMLALVAAGASNDVLRPPCKVLRERFGALDGKTRYYTPEVHRAAFTLAPSLAPSPLREGLRPVDSLETVI</sequence>
<dbReference type="PANTHER" id="PTHR11558">
    <property type="entry name" value="SPERMIDINE/SPERMINE SYNTHASE"/>
    <property type="match status" value="1"/>
</dbReference>
<evidence type="ECO:0000313" key="10">
    <source>
        <dbReference type="EMBL" id="MBA1154646.1"/>
    </source>
</evidence>
<dbReference type="InterPro" id="IPR029063">
    <property type="entry name" value="SAM-dependent_MTases_sf"/>
</dbReference>
<keyword evidence="2 5" id="KW-0808">Transferase</keyword>
<dbReference type="GO" id="GO:0005829">
    <property type="term" value="C:cytosol"/>
    <property type="evidence" value="ECO:0007669"/>
    <property type="project" value="TreeGrafter"/>
</dbReference>
<feature type="binding site" evidence="5">
    <location>
        <begin position="154"/>
        <end position="157"/>
    </location>
    <ligand>
        <name>spermidine</name>
        <dbReference type="ChEBI" id="CHEBI:57834"/>
    </ligand>
</feature>
<dbReference type="NCBIfam" id="NF002010">
    <property type="entry name" value="PRK00811.1"/>
    <property type="match status" value="1"/>
</dbReference>
<dbReference type="EC" id="2.5.1.16" evidence="5"/>
<feature type="binding site" evidence="5">
    <location>
        <position position="104"/>
    </location>
    <ligand>
        <name>S-methyl-5'-thioadenosine</name>
        <dbReference type="ChEBI" id="CHEBI:17509"/>
    </ligand>
</feature>
<dbReference type="Pfam" id="PF17284">
    <property type="entry name" value="Spermine_synt_N"/>
    <property type="match status" value="1"/>
</dbReference>
<comment type="subunit">
    <text evidence="5">Homodimer or homotetramer.</text>
</comment>
<evidence type="ECO:0000256" key="5">
    <source>
        <dbReference type="HAMAP-Rule" id="MF_00198"/>
    </source>
</evidence>
<evidence type="ECO:0000256" key="2">
    <source>
        <dbReference type="ARBA" id="ARBA00022679"/>
    </source>
</evidence>
<dbReference type="InterPro" id="IPR035246">
    <property type="entry name" value="Spermidine_synt_N"/>
</dbReference>
<dbReference type="NCBIfam" id="TIGR00417">
    <property type="entry name" value="speE"/>
    <property type="match status" value="1"/>
</dbReference>
<reference evidence="10 11" key="1">
    <citation type="submission" date="2020-07" db="EMBL/GenBank/DDBJ databases">
        <title>Draft genome and description of Microvirga mediterraneensis Marseille-Q2068 sp. nov.</title>
        <authorList>
            <person name="Boxberger M."/>
        </authorList>
    </citation>
    <scope>NUCLEOTIDE SEQUENCE [LARGE SCALE GENOMIC DNA]</scope>
    <source>
        <strain evidence="10 11">Marseille-Q2068</strain>
    </source>
</reference>
<evidence type="ECO:0000256" key="3">
    <source>
        <dbReference type="ARBA" id="ARBA00023066"/>
    </source>
</evidence>
<gene>
    <name evidence="5 10" type="primary">speE</name>
    <name evidence="10" type="ORF">H0S73_00720</name>
</gene>
<keyword evidence="3 5" id="KW-0745">Spermidine biosynthesis</keyword>
<dbReference type="PROSITE" id="PS51006">
    <property type="entry name" value="PABS_2"/>
    <property type="match status" value="1"/>
</dbReference>
<dbReference type="InterPro" id="IPR037163">
    <property type="entry name" value="Spermidine_synt_N_sf"/>
</dbReference>
<evidence type="ECO:0000256" key="6">
    <source>
        <dbReference type="PROSITE-ProRule" id="PRU00354"/>
    </source>
</evidence>
<dbReference type="Gene3D" id="3.40.50.150">
    <property type="entry name" value="Vaccinia Virus protein VP39"/>
    <property type="match status" value="1"/>
</dbReference>
<feature type="binding site" evidence="5">
    <location>
        <position position="85"/>
    </location>
    <ligand>
        <name>spermidine</name>
        <dbReference type="ChEBI" id="CHEBI:57834"/>
    </ligand>
</feature>
<dbReference type="AlphaFoldDB" id="A0A838BJF6"/>
<feature type="binding site" evidence="5">
    <location>
        <position position="61"/>
    </location>
    <ligand>
        <name>spermidine</name>
        <dbReference type="ChEBI" id="CHEBI:57834"/>
    </ligand>
</feature>
<dbReference type="InterPro" id="IPR030373">
    <property type="entry name" value="PABS_CS"/>
</dbReference>
<evidence type="ECO:0000313" key="11">
    <source>
        <dbReference type="Proteomes" id="UP000572984"/>
    </source>
</evidence>
<dbReference type="Pfam" id="PF01564">
    <property type="entry name" value="Spermine_synth"/>
    <property type="match status" value="1"/>
</dbReference>
<evidence type="ECO:0000256" key="1">
    <source>
        <dbReference type="ARBA" id="ARBA00007867"/>
    </source>
</evidence>
<name>A0A838BJF6_9HYPH</name>
<dbReference type="Proteomes" id="UP000572984">
    <property type="component" value="Unassembled WGS sequence"/>
</dbReference>
<protein>
    <recommendedName>
        <fullName evidence="5">Polyamine aminopropyltransferase</fullName>
    </recommendedName>
    <alternativeName>
        <fullName evidence="5">Putrescine aminopropyltransferase</fullName>
        <shortName evidence="5">PAPT</shortName>
    </alternativeName>
    <alternativeName>
        <fullName evidence="5">Spermidine synthase</fullName>
        <shortName evidence="5">SPDS</shortName>
        <shortName evidence="5">SPDSY</shortName>
        <ecNumber evidence="5">2.5.1.16</ecNumber>
    </alternativeName>
</protein>
<dbReference type="GO" id="GO:0008295">
    <property type="term" value="P:spermidine biosynthetic process"/>
    <property type="evidence" value="ECO:0007669"/>
    <property type="project" value="UniProtKB-UniRule"/>
</dbReference>
<evidence type="ECO:0000256" key="8">
    <source>
        <dbReference type="RuleBase" id="RU003837"/>
    </source>
</evidence>
<evidence type="ECO:0000256" key="7">
    <source>
        <dbReference type="RuleBase" id="RU003836"/>
    </source>
</evidence>
<feature type="binding site" evidence="5">
    <location>
        <position position="161"/>
    </location>
    <ligand>
        <name>S-methyl-5'-thioadenosine</name>
        <dbReference type="ChEBI" id="CHEBI:17509"/>
    </ligand>
</feature>
<comment type="function">
    <text evidence="5">Catalyzes the irreversible transfer of a propylamine group from the amino donor S-adenosylmethioninamine (decarboxy-AdoMet) to putrescine (1,4-diaminobutane) to yield spermidine.</text>
</comment>
<organism evidence="10 11">
    <name type="scientific">Microvirga mediterraneensis</name>
    <dbReference type="NCBI Taxonomy" id="2754695"/>
    <lineage>
        <taxon>Bacteria</taxon>
        <taxon>Pseudomonadati</taxon>
        <taxon>Pseudomonadota</taxon>
        <taxon>Alphaproteobacteria</taxon>
        <taxon>Hyphomicrobiales</taxon>
        <taxon>Methylobacteriaceae</taxon>
        <taxon>Microvirga</taxon>
    </lineage>
</organism>
<comment type="catalytic activity">
    <reaction evidence="5 8">
        <text>S-adenosyl 3-(methylsulfanyl)propylamine + putrescine = S-methyl-5'-thioadenosine + spermidine + H(+)</text>
        <dbReference type="Rhea" id="RHEA:12721"/>
        <dbReference type="ChEBI" id="CHEBI:15378"/>
        <dbReference type="ChEBI" id="CHEBI:17509"/>
        <dbReference type="ChEBI" id="CHEBI:57443"/>
        <dbReference type="ChEBI" id="CHEBI:57834"/>
        <dbReference type="ChEBI" id="CHEBI:326268"/>
        <dbReference type="EC" id="2.5.1.16"/>
    </reaction>
</comment>
<dbReference type="PROSITE" id="PS01330">
    <property type="entry name" value="PABS_1"/>
    <property type="match status" value="1"/>
</dbReference>
<dbReference type="EMBL" id="JACDXJ010000001">
    <property type="protein sequence ID" value="MBA1154646.1"/>
    <property type="molecule type" value="Genomic_DNA"/>
</dbReference>
<evidence type="ECO:0000259" key="9">
    <source>
        <dbReference type="PROSITE" id="PS51006"/>
    </source>
</evidence>
<comment type="similarity">
    <text evidence="1 5 7">Belongs to the spermidine/spermine synthase family.</text>
</comment>
<dbReference type="GO" id="GO:0004766">
    <property type="term" value="F:spermidine synthase activity"/>
    <property type="evidence" value="ECO:0007669"/>
    <property type="project" value="UniProtKB-UniRule"/>
</dbReference>
<accession>A0A838BJF6</accession>
<dbReference type="Gene3D" id="2.30.140.10">
    <property type="entry name" value="Spermidine synthase, tetramerisation domain"/>
    <property type="match status" value="1"/>
</dbReference>
<proteinExistence type="inferred from homology"/>
<dbReference type="InterPro" id="IPR001045">
    <property type="entry name" value="Spermi_synthase"/>
</dbReference>
<keyword evidence="11" id="KW-1185">Reference proteome</keyword>
<dbReference type="CDD" id="cd02440">
    <property type="entry name" value="AdoMet_MTases"/>
    <property type="match status" value="1"/>
</dbReference>
<dbReference type="InterPro" id="IPR030374">
    <property type="entry name" value="PABS"/>
</dbReference>
<feature type="domain" description="PABS" evidence="9">
    <location>
        <begin position="1"/>
        <end position="234"/>
    </location>
</feature>
<feature type="binding site" evidence="5">
    <location>
        <begin position="136"/>
        <end position="137"/>
    </location>
    <ligand>
        <name>S-methyl-5'-thioadenosine</name>
        <dbReference type="ChEBI" id="CHEBI:17509"/>
    </ligand>
</feature>
<comment type="pathway">
    <text evidence="5">Amine and polyamine biosynthesis; spermidine biosynthesis; spermidine from putrescine: step 1/1.</text>
</comment>
<comment type="caution">
    <text evidence="10">The sequence shown here is derived from an EMBL/GenBank/DDBJ whole genome shotgun (WGS) entry which is preliminary data.</text>
</comment>